<gene>
    <name evidence="1" type="ORF">A3B10_04530</name>
</gene>
<dbReference type="Proteomes" id="UP000177281">
    <property type="component" value="Unassembled WGS sequence"/>
</dbReference>
<name>A0A1F5PY32_9BACT</name>
<comment type="caution">
    <text evidence="1">The sequence shown here is derived from an EMBL/GenBank/DDBJ whole genome shotgun (WGS) entry which is preliminary data.</text>
</comment>
<dbReference type="InterPro" id="IPR038116">
    <property type="entry name" value="TrpR-like_sf"/>
</dbReference>
<dbReference type="PANTHER" id="PTHR40080">
    <property type="entry name" value="LMO1763 PROTEIN"/>
    <property type="match status" value="1"/>
</dbReference>
<dbReference type="GO" id="GO:0003700">
    <property type="term" value="F:DNA-binding transcription factor activity"/>
    <property type="evidence" value="ECO:0007669"/>
    <property type="project" value="InterPro"/>
</dbReference>
<dbReference type="InterPro" id="IPR013368">
    <property type="entry name" value="YecD_YerC"/>
</dbReference>
<sequence length="169" mass="19980">MYNVKRKLTKREQDELFIKLARALALLHNPQEGAQFLRDLLSEPEVLMLARRLQIAELLLDGKTYQQIRADLKVSFGTIARVQTWLDLYGDGYRTIIKRIGPKQSPNNNEDQPLSKLKKKYPMYFWPELLLKEIIKTANKREKERLLKTIEQLRNKTQLSKDLDRFLNV</sequence>
<dbReference type="InterPro" id="IPR010921">
    <property type="entry name" value="Trp_repressor/repl_initiator"/>
</dbReference>
<dbReference type="Pfam" id="PF01371">
    <property type="entry name" value="Trp_repressor"/>
    <property type="match status" value="1"/>
</dbReference>
<dbReference type="InterPro" id="IPR000831">
    <property type="entry name" value="Trp_repress"/>
</dbReference>
<dbReference type="PANTHER" id="PTHR40080:SF1">
    <property type="entry name" value="TRPR-LIKE PROTEIN YERC_YECD"/>
    <property type="match status" value="1"/>
</dbReference>
<evidence type="ECO:0000313" key="2">
    <source>
        <dbReference type="Proteomes" id="UP000177281"/>
    </source>
</evidence>
<dbReference type="NCBIfam" id="TIGR02531">
    <property type="entry name" value="yecD_yerC"/>
    <property type="match status" value="1"/>
</dbReference>
<evidence type="ECO:0008006" key="3">
    <source>
        <dbReference type="Google" id="ProtNLM"/>
    </source>
</evidence>
<dbReference type="GO" id="GO:0043565">
    <property type="term" value="F:sequence-specific DNA binding"/>
    <property type="evidence" value="ECO:0007669"/>
    <property type="project" value="InterPro"/>
</dbReference>
<reference evidence="1 2" key="1">
    <citation type="journal article" date="2016" name="Nat. Commun.">
        <title>Thousands of microbial genomes shed light on interconnected biogeochemical processes in an aquifer system.</title>
        <authorList>
            <person name="Anantharaman K."/>
            <person name="Brown C.T."/>
            <person name="Hug L.A."/>
            <person name="Sharon I."/>
            <person name="Castelle C.J."/>
            <person name="Probst A.J."/>
            <person name="Thomas B.C."/>
            <person name="Singh A."/>
            <person name="Wilkins M.J."/>
            <person name="Karaoz U."/>
            <person name="Brodie E.L."/>
            <person name="Williams K.H."/>
            <person name="Hubbard S.S."/>
            <person name="Banfield J.F."/>
        </authorList>
    </citation>
    <scope>NUCLEOTIDE SEQUENCE [LARGE SCALE GENOMIC DNA]</scope>
</reference>
<dbReference type="STRING" id="1817841.A3B10_04530"/>
<protein>
    <recommendedName>
        <fullName evidence="3">TrpR like protein, YerC/YecD</fullName>
    </recommendedName>
</protein>
<dbReference type="SUPFAM" id="SSF48295">
    <property type="entry name" value="TrpR-like"/>
    <property type="match status" value="1"/>
</dbReference>
<evidence type="ECO:0000313" key="1">
    <source>
        <dbReference type="EMBL" id="OGE94747.1"/>
    </source>
</evidence>
<dbReference type="EMBL" id="MFFB01000010">
    <property type="protein sequence ID" value="OGE94747.1"/>
    <property type="molecule type" value="Genomic_DNA"/>
</dbReference>
<accession>A0A1F5PY32</accession>
<dbReference type="AlphaFoldDB" id="A0A1F5PY32"/>
<organism evidence="1 2">
    <name type="scientific">Candidatus Doudnabacteria bacterium RIFCSPLOWO2_01_FULL_44_21</name>
    <dbReference type="NCBI Taxonomy" id="1817841"/>
    <lineage>
        <taxon>Bacteria</taxon>
        <taxon>Candidatus Doudnaibacteriota</taxon>
    </lineage>
</organism>
<dbReference type="Gene3D" id="1.10.1270.10">
    <property type="entry name" value="TrpR-like"/>
    <property type="match status" value="1"/>
</dbReference>
<proteinExistence type="predicted"/>